<evidence type="ECO:0000256" key="2">
    <source>
        <dbReference type="ARBA" id="ARBA00022692"/>
    </source>
</evidence>
<keyword evidence="2 5" id="KW-0812">Transmembrane</keyword>
<feature type="transmembrane region" description="Helical" evidence="5">
    <location>
        <begin position="32"/>
        <end position="56"/>
    </location>
</feature>
<dbReference type="EMBL" id="JBHSKD010000015">
    <property type="protein sequence ID" value="MFC5177698.1"/>
    <property type="molecule type" value="Genomic_DNA"/>
</dbReference>
<feature type="transmembrane region" description="Helical" evidence="5">
    <location>
        <begin position="383"/>
        <end position="402"/>
    </location>
</feature>
<feature type="transmembrane region" description="Helical" evidence="5">
    <location>
        <begin position="207"/>
        <end position="232"/>
    </location>
</feature>
<evidence type="ECO:0000256" key="1">
    <source>
        <dbReference type="ARBA" id="ARBA00004141"/>
    </source>
</evidence>
<feature type="transmembrane region" description="Helical" evidence="5">
    <location>
        <begin position="171"/>
        <end position="195"/>
    </location>
</feature>
<comment type="caution">
    <text evidence="6">The sequence shown here is derived from an EMBL/GenBank/DDBJ whole genome shotgun (WGS) entry which is preliminary data.</text>
</comment>
<evidence type="ECO:0000313" key="7">
    <source>
        <dbReference type="Proteomes" id="UP001596087"/>
    </source>
</evidence>
<keyword evidence="4 5" id="KW-0472">Membrane</keyword>
<organism evidence="6 7">
    <name type="scientific">Nocardioides taihuensis</name>
    <dbReference type="NCBI Taxonomy" id="1835606"/>
    <lineage>
        <taxon>Bacteria</taxon>
        <taxon>Bacillati</taxon>
        <taxon>Actinomycetota</taxon>
        <taxon>Actinomycetes</taxon>
        <taxon>Propionibacteriales</taxon>
        <taxon>Nocardioidaceae</taxon>
        <taxon>Nocardioides</taxon>
    </lineage>
</organism>
<evidence type="ECO:0000256" key="5">
    <source>
        <dbReference type="SAM" id="Phobius"/>
    </source>
</evidence>
<dbReference type="PANTHER" id="PTHR43427:SF12">
    <property type="entry name" value="CHLORIDE TRANSPORTER"/>
    <property type="match status" value="1"/>
</dbReference>
<dbReference type="InterPro" id="IPR001807">
    <property type="entry name" value="ClC"/>
</dbReference>
<feature type="transmembrane region" description="Helical" evidence="5">
    <location>
        <begin position="142"/>
        <end position="159"/>
    </location>
</feature>
<comment type="subcellular location">
    <subcellularLocation>
        <location evidence="1">Membrane</location>
        <topology evidence="1">Multi-pass membrane protein</topology>
    </subcellularLocation>
</comment>
<dbReference type="InterPro" id="IPR014743">
    <property type="entry name" value="Cl-channel_core"/>
</dbReference>
<dbReference type="InterPro" id="IPR050368">
    <property type="entry name" value="ClC-type_chloride_channel"/>
</dbReference>
<keyword evidence="3 5" id="KW-1133">Transmembrane helix</keyword>
<evidence type="ECO:0000256" key="4">
    <source>
        <dbReference type="ARBA" id="ARBA00023136"/>
    </source>
</evidence>
<gene>
    <name evidence="6" type="ORF">ACFPGP_13530</name>
</gene>
<dbReference type="Pfam" id="PF00654">
    <property type="entry name" value="Voltage_CLC"/>
    <property type="match status" value="1"/>
</dbReference>
<feature type="transmembrane region" description="Helical" evidence="5">
    <location>
        <begin position="286"/>
        <end position="306"/>
    </location>
</feature>
<feature type="transmembrane region" description="Helical" evidence="5">
    <location>
        <begin position="76"/>
        <end position="97"/>
    </location>
</feature>
<dbReference type="SUPFAM" id="SSF81340">
    <property type="entry name" value="Clc chloride channel"/>
    <property type="match status" value="1"/>
</dbReference>
<protein>
    <submittedName>
        <fullName evidence="6">Chloride channel protein</fullName>
    </submittedName>
</protein>
<reference evidence="7" key="1">
    <citation type="journal article" date="2019" name="Int. J. Syst. Evol. Microbiol.">
        <title>The Global Catalogue of Microorganisms (GCM) 10K type strain sequencing project: providing services to taxonomists for standard genome sequencing and annotation.</title>
        <authorList>
            <consortium name="The Broad Institute Genomics Platform"/>
            <consortium name="The Broad Institute Genome Sequencing Center for Infectious Disease"/>
            <person name="Wu L."/>
            <person name="Ma J."/>
        </authorList>
    </citation>
    <scope>NUCLEOTIDE SEQUENCE [LARGE SCALE GENOMIC DNA]</scope>
    <source>
        <strain evidence="7">DFY41</strain>
    </source>
</reference>
<dbReference type="Proteomes" id="UP001596087">
    <property type="component" value="Unassembled WGS sequence"/>
</dbReference>
<dbReference type="PANTHER" id="PTHR43427">
    <property type="entry name" value="CHLORIDE CHANNEL PROTEIN CLC-E"/>
    <property type="match status" value="1"/>
</dbReference>
<accession>A0ABW0BL00</accession>
<dbReference type="RefSeq" id="WP_378590933.1">
    <property type="nucleotide sequence ID" value="NZ_JBHSKD010000015.1"/>
</dbReference>
<sequence>MSQTEPAAGSPTGEPAPLDPLAIVRSRSYRSALVLAAVLGIPISAIAYGFLALVSWLQEYVFDDLPGGIFSGATPAWWPVPWLLLCGLLTGLTIRYLPGNGGHSPAFGFTTGGGPPVDRDLPAIVLASFATLSLGAVLGPEAPLIAIGGGLAALTIHLAKKDAPPMAVTILASAGSFAAISTLLGSPVLGAFLIMEAAGVAGTTLSLVALPGLLASGIGALVFVGLDAWTGLGTFSLSLTTVPPETTPTVATLVWAALMGVGGALLGWCIRWIGLSLRPVVHRNRVLVTGALGLVVGLLAMTFQLLTDEPFTMVLFSGQDDLPHLVDKAADYSIGVLLLLALAKTLAYGVSLSAFRGGPVFPAMFIGAALGIVASHLPGMDLAPALGAGIGAMCAAMLRLPLTSTLLATLLLGADGLSVTPQVVVAVAVAFVVTLSLRDPGPAAEAHGVAGAPPATAPA</sequence>
<evidence type="ECO:0000256" key="3">
    <source>
        <dbReference type="ARBA" id="ARBA00022989"/>
    </source>
</evidence>
<feature type="transmembrane region" description="Helical" evidence="5">
    <location>
        <begin position="332"/>
        <end position="352"/>
    </location>
</feature>
<feature type="transmembrane region" description="Helical" evidence="5">
    <location>
        <begin position="359"/>
        <end position="377"/>
    </location>
</feature>
<dbReference type="Gene3D" id="1.10.3080.10">
    <property type="entry name" value="Clc chloride channel"/>
    <property type="match status" value="1"/>
</dbReference>
<proteinExistence type="predicted"/>
<evidence type="ECO:0000313" key="6">
    <source>
        <dbReference type="EMBL" id="MFC5177698.1"/>
    </source>
</evidence>
<name>A0ABW0BL00_9ACTN</name>
<feature type="transmembrane region" description="Helical" evidence="5">
    <location>
        <begin position="252"/>
        <end position="274"/>
    </location>
</feature>
<keyword evidence="7" id="KW-1185">Reference proteome</keyword>
<feature type="transmembrane region" description="Helical" evidence="5">
    <location>
        <begin position="409"/>
        <end position="433"/>
    </location>
</feature>